<dbReference type="InterPro" id="IPR017850">
    <property type="entry name" value="Alkaline_phosphatase_core_sf"/>
</dbReference>
<comment type="caution">
    <text evidence="2">The sequence shown here is derived from an EMBL/GenBank/DDBJ whole genome shotgun (WGS) entry which is preliminary data.</text>
</comment>
<dbReference type="SUPFAM" id="SSF53649">
    <property type="entry name" value="Alkaline phosphatase-like"/>
    <property type="match status" value="1"/>
</dbReference>
<dbReference type="Pfam" id="PF00884">
    <property type="entry name" value="Sulfatase"/>
    <property type="match status" value="1"/>
</dbReference>
<reference evidence="2 3" key="1">
    <citation type="journal article" date="2015" name="Nature">
        <title>rRNA introns, odd ribosomes, and small enigmatic genomes across a large radiation of phyla.</title>
        <authorList>
            <person name="Brown C.T."/>
            <person name="Hug L.A."/>
            <person name="Thomas B.C."/>
            <person name="Sharon I."/>
            <person name="Castelle C.J."/>
            <person name="Singh A."/>
            <person name="Wilkins M.J."/>
            <person name="Williams K.H."/>
            <person name="Banfield J.F."/>
        </authorList>
    </citation>
    <scope>NUCLEOTIDE SEQUENCE [LARGE SCALE GENOMIC DNA]</scope>
</reference>
<proteinExistence type="predicted"/>
<evidence type="ECO:0000259" key="1">
    <source>
        <dbReference type="Pfam" id="PF00884"/>
    </source>
</evidence>
<dbReference type="InterPro" id="IPR000917">
    <property type="entry name" value="Sulfatase_N"/>
</dbReference>
<evidence type="ECO:0000313" key="3">
    <source>
        <dbReference type="Proteomes" id="UP000033866"/>
    </source>
</evidence>
<protein>
    <recommendedName>
        <fullName evidence="1">Sulfatase N-terminal domain-containing protein</fullName>
    </recommendedName>
</protein>
<feature type="domain" description="Sulfatase N-terminal" evidence="1">
    <location>
        <begin position="43"/>
        <end position="288"/>
    </location>
</feature>
<accession>A0A0G0DM79</accession>
<evidence type="ECO:0000313" key="2">
    <source>
        <dbReference type="EMBL" id="KKP64115.1"/>
    </source>
</evidence>
<dbReference type="EMBL" id="LBPV01000053">
    <property type="protein sequence ID" value="KKP64115.1"/>
    <property type="molecule type" value="Genomic_DNA"/>
</dbReference>
<dbReference type="Proteomes" id="UP000033866">
    <property type="component" value="Unassembled WGS sequence"/>
</dbReference>
<organism evidence="2 3">
    <name type="scientific">candidate division WS6 bacterium GW2011_GWE1_34_7</name>
    <dbReference type="NCBI Taxonomy" id="1619093"/>
    <lineage>
        <taxon>Bacteria</taxon>
        <taxon>Candidatus Dojkabacteria</taxon>
    </lineage>
</organism>
<sequence>MNVIHNILWITLDSCRLDTAQRAMLPNINGLLGSPVGAEVDGTYTYASHQAFFTGRLPRRIDSKPLLHEYRKIWVSSSSKNPDATETFEITENDTIINHYVSKGYFVLGVGGVQFFNPGLALNILPNMFPEFLYYGNRGNLPEPQLLPRNPNSLPMNNVDKISEKVNASNKPYFLFINCSETHQPFDTPNQTISEDLKVAIEKMYLASSTREIFLQQHPLNNKEIELILNAQIKAAEWVDLQFKNLISKLPLKYPTLCMIMGDHGEELGEHGRYGHGYPSPEVMQVPFWAKII</sequence>
<name>A0A0G0DM79_9BACT</name>
<gene>
    <name evidence="2" type="ORF">UR61_C0053G0002</name>
</gene>
<dbReference type="Gene3D" id="3.40.720.10">
    <property type="entry name" value="Alkaline Phosphatase, subunit A"/>
    <property type="match status" value="1"/>
</dbReference>
<dbReference type="AlphaFoldDB" id="A0A0G0DM79"/>